<dbReference type="InterPro" id="IPR001878">
    <property type="entry name" value="Znf_CCHC"/>
</dbReference>
<feature type="region of interest" description="Disordered" evidence="2">
    <location>
        <begin position="242"/>
        <end position="297"/>
    </location>
</feature>
<evidence type="ECO:0000313" key="5">
    <source>
        <dbReference type="Proteomes" id="UP001230051"/>
    </source>
</evidence>
<dbReference type="InterPro" id="IPR057810">
    <property type="entry name" value="RBD_ZCCHC3_1st"/>
</dbReference>
<dbReference type="PROSITE" id="PS50158">
    <property type="entry name" value="ZF_CCHC"/>
    <property type="match status" value="1"/>
</dbReference>
<name>A0AAD8GJQ9_ACIOX</name>
<dbReference type="Pfam" id="PF23058">
    <property type="entry name" value="RBD_ZCCHC3_2nd"/>
    <property type="match status" value="1"/>
</dbReference>
<dbReference type="GO" id="GO:0003723">
    <property type="term" value="F:RNA binding"/>
    <property type="evidence" value="ECO:0007669"/>
    <property type="project" value="InterPro"/>
</dbReference>
<gene>
    <name evidence="4" type="ORF">AOXY_G120</name>
</gene>
<evidence type="ECO:0000259" key="3">
    <source>
        <dbReference type="PROSITE" id="PS50158"/>
    </source>
</evidence>
<sequence>SKMSAFGVRRNAIRFELLNDLVMGRLEFSRNVLQKGLGFHPRNLDFIFAFPGKKTFEVIFSSFAMFEVCLEKFKKFGERFKNIVIVSLTRRELKVIHVVMFSELVQYEDILTWLSQYCDVIVGSTVKDEDGVKTGERKFQAKLRRDIVTGDYKHLPNTIQIGSCRGYVFYMGQPKVCRSCGQTGHFSANCDQKFCRNCGAFDHFSNECEPPLKCNLCGDINHVFRDCPFAYVNRLKKQRAVNLSEKHKESSTEVDPEPTSASELPLEGLGLEDLFQEPESEPGPKLEPEPESAPVSESIEDRILATEINVQFAQQPNELKVLEELVSTEGLALLPVGTLVEEDCRTVWRNVSASYLLNAHRDLPWSVVHQCLPLRSFLYRRGGTTSPDCIRPGCLGEETVHHLMWSCSFAQEVWRKMYIWLEKIERKIVLTEHGILYGLPSIKISKEKFGKIWSIINCTKDALWKARNILLWKKCALSAEALYALAISIARDYVARDLVHRSGDEVSKIWGLEREQMVSQIVLKC</sequence>
<dbReference type="Gene3D" id="4.10.60.10">
    <property type="entry name" value="Zinc finger, CCHC-type"/>
    <property type="match status" value="1"/>
</dbReference>
<dbReference type="GO" id="GO:0003690">
    <property type="term" value="F:double-stranded DNA binding"/>
    <property type="evidence" value="ECO:0007669"/>
    <property type="project" value="InterPro"/>
</dbReference>
<feature type="domain" description="CCHC-type" evidence="3">
    <location>
        <begin position="177"/>
        <end position="192"/>
    </location>
</feature>
<dbReference type="SMART" id="SM00343">
    <property type="entry name" value="ZnF_C2HC"/>
    <property type="match status" value="3"/>
</dbReference>
<evidence type="ECO:0000313" key="4">
    <source>
        <dbReference type="EMBL" id="KAK1175464.1"/>
    </source>
</evidence>
<dbReference type="PANTHER" id="PTHR22639">
    <property type="entry name" value="GAG-RELATED PROTEIN"/>
    <property type="match status" value="1"/>
</dbReference>
<dbReference type="GO" id="GO:0002218">
    <property type="term" value="P:activation of innate immune response"/>
    <property type="evidence" value="ECO:0007669"/>
    <property type="project" value="InterPro"/>
</dbReference>
<dbReference type="InterPro" id="IPR042509">
    <property type="entry name" value="ZCCHC3"/>
</dbReference>
<dbReference type="InterPro" id="IPR036875">
    <property type="entry name" value="Znf_CCHC_sf"/>
</dbReference>
<feature type="non-terminal residue" evidence="4">
    <location>
        <position position="1"/>
    </location>
</feature>
<dbReference type="Pfam" id="PF23057">
    <property type="entry name" value="RBD_ZCCHC3_1st"/>
    <property type="match status" value="1"/>
</dbReference>
<dbReference type="Proteomes" id="UP001230051">
    <property type="component" value="Unassembled WGS sequence"/>
</dbReference>
<evidence type="ECO:0000256" key="2">
    <source>
        <dbReference type="SAM" id="MobiDB-lite"/>
    </source>
</evidence>
<feature type="compositionally biased region" description="Low complexity" evidence="2">
    <location>
        <begin position="263"/>
        <end position="273"/>
    </location>
</feature>
<keyword evidence="5" id="KW-1185">Reference proteome</keyword>
<keyword evidence="1" id="KW-0479">Metal-binding</keyword>
<evidence type="ECO:0000256" key="1">
    <source>
        <dbReference type="PROSITE-ProRule" id="PRU00047"/>
    </source>
</evidence>
<keyword evidence="1" id="KW-0862">Zinc</keyword>
<dbReference type="InterPro" id="IPR057811">
    <property type="entry name" value="RBD_ZCCHC3_2nd"/>
</dbReference>
<dbReference type="GO" id="GO:0008270">
    <property type="term" value="F:zinc ion binding"/>
    <property type="evidence" value="ECO:0007669"/>
    <property type="project" value="UniProtKB-KW"/>
</dbReference>
<protein>
    <recommendedName>
        <fullName evidence="3">CCHC-type domain-containing protein</fullName>
    </recommendedName>
</protein>
<dbReference type="AlphaFoldDB" id="A0AAD8GJQ9"/>
<reference evidence="4" key="1">
    <citation type="submission" date="2022-02" db="EMBL/GenBank/DDBJ databases">
        <title>Atlantic sturgeon de novo genome assembly.</title>
        <authorList>
            <person name="Stock M."/>
            <person name="Klopp C."/>
            <person name="Guiguen Y."/>
            <person name="Cabau C."/>
            <person name="Parinello H."/>
            <person name="Santidrian Yebra-Pimentel E."/>
            <person name="Kuhl H."/>
            <person name="Dirks R.P."/>
            <person name="Guessner J."/>
            <person name="Wuertz S."/>
            <person name="Du K."/>
            <person name="Schartl M."/>
        </authorList>
    </citation>
    <scope>NUCLEOTIDE SEQUENCE</scope>
    <source>
        <strain evidence="4">STURGEONOMICS-FGT-2020</strain>
        <tissue evidence="4">Whole blood</tissue>
    </source>
</reference>
<dbReference type="Pfam" id="PF13966">
    <property type="entry name" value="zf-RVT"/>
    <property type="match status" value="1"/>
</dbReference>
<keyword evidence="1" id="KW-0863">Zinc-finger</keyword>
<organism evidence="4 5">
    <name type="scientific">Acipenser oxyrinchus oxyrinchus</name>
    <dbReference type="NCBI Taxonomy" id="40147"/>
    <lineage>
        <taxon>Eukaryota</taxon>
        <taxon>Metazoa</taxon>
        <taxon>Chordata</taxon>
        <taxon>Craniata</taxon>
        <taxon>Vertebrata</taxon>
        <taxon>Euteleostomi</taxon>
        <taxon>Actinopterygii</taxon>
        <taxon>Chondrostei</taxon>
        <taxon>Acipenseriformes</taxon>
        <taxon>Acipenseridae</taxon>
        <taxon>Acipenser</taxon>
    </lineage>
</organism>
<dbReference type="SUPFAM" id="SSF57756">
    <property type="entry name" value="Retrovirus zinc finger-like domains"/>
    <property type="match status" value="1"/>
</dbReference>
<proteinExistence type="predicted"/>
<dbReference type="Pfam" id="PF00098">
    <property type="entry name" value="zf-CCHC"/>
    <property type="match status" value="1"/>
</dbReference>
<comment type="caution">
    <text evidence="4">The sequence shown here is derived from an EMBL/GenBank/DDBJ whole genome shotgun (WGS) entry which is preliminary data.</text>
</comment>
<dbReference type="InterPro" id="IPR026960">
    <property type="entry name" value="RVT-Znf"/>
</dbReference>
<dbReference type="PANTHER" id="PTHR22639:SF3">
    <property type="entry name" value="ZINC FINGER CCHC DOMAIN-CONTAINING PROTEIN 3"/>
    <property type="match status" value="1"/>
</dbReference>
<accession>A0AAD8GJQ9</accession>
<dbReference type="EMBL" id="JAGXEW010000001">
    <property type="protein sequence ID" value="KAK1175464.1"/>
    <property type="molecule type" value="Genomic_DNA"/>
</dbReference>